<dbReference type="GO" id="GO:0015297">
    <property type="term" value="F:antiporter activity"/>
    <property type="evidence" value="ECO:0007669"/>
    <property type="project" value="UniProtKB-KW"/>
</dbReference>
<dbReference type="OrthoDB" id="9806302at2"/>
<comment type="function">
    <text evidence="1">Multidrug efflux pump.</text>
</comment>
<feature type="region of interest" description="Disordered" evidence="13">
    <location>
        <begin position="457"/>
        <end position="481"/>
    </location>
</feature>
<dbReference type="Pfam" id="PF01554">
    <property type="entry name" value="MatE"/>
    <property type="match status" value="2"/>
</dbReference>
<dbReference type="EMBL" id="RBZO01000024">
    <property type="protein sequence ID" value="RKQ14011.1"/>
    <property type="molecule type" value="Genomic_DNA"/>
</dbReference>
<feature type="transmembrane region" description="Helical" evidence="14">
    <location>
        <begin position="202"/>
        <end position="224"/>
    </location>
</feature>
<feature type="transmembrane region" description="Helical" evidence="14">
    <location>
        <begin position="326"/>
        <end position="345"/>
    </location>
</feature>
<protein>
    <recommendedName>
        <fullName evidence="4">Probable multidrug resistance protein NorM</fullName>
    </recommendedName>
    <alternativeName>
        <fullName evidence="12">Multidrug-efflux transporter</fullName>
    </alternativeName>
</protein>
<evidence type="ECO:0000256" key="9">
    <source>
        <dbReference type="ARBA" id="ARBA00022989"/>
    </source>
</evidence>
<keyword evidence="11 14" id="KW-0472">Membrane</keyword>
<keyword evidence="10" id="KW-0406">Ion transport</keyword>
<dbReference type="AlphaFoldDB" id="A0A494YV37"/>
<evidence type="ECO:0000313" key="16">
    <source>
        <dbReference type="Proteomes" id="UP000281813"/>
    </source>
</evidence>
<reference evidence="15 16" key="1">
    <citation type="journal article" date="2015" name="Antonie Van Leeuwenhoek">
        <title>Oceanobacillus bengalensis sp. nov., a bacterium isolated from seawater of the Bay of Bengal.</title>
        <authorList>
            <person name="Yongchang O."/>
            <person name="Xiang W."/>
            <person name="Wang G."/>
        </authorList>
    </citation>
    <scope>NUCLEOTIDE SEQUENCE [LARGE SCALE GENOMIC DNA]</scope>
    <source>
        <strain evidence="15 16">MCCC 1K00260</strain>
    </source>
</reference>
<evidence type="ECO:0000256" key="7">
    <source>
        <dbReference type="ARBA" id="ARBA00022475"/>
    </source>
</evidence>
<dbReference type="CDD" id="cd13137">
    <property type="entry name" value="MATE_NorM_like"/>
    <property type="match status" value="1"/>
</dbReference>
<keyword evidence="16" id="KW-1185">Reference proteome</keyword>
<dbReference type="InterPro" id="IPR050222">
    <property type="entry name" value="MATE_MdtK"/>
</dbReference>
<evidence type="ECO:0000256" key="1">
    <source>
        <dbReference type="ARBA" id="ARBA00003408"/>
    </source>
</evidence>
<feature type="transmembrane region" description="Helical" evidence="14">
    <location>
        <begin position="142"/>
        <end position="163"/>
    </location>
</feature>
<evidence type="ECO:0000256" key="10">
    <source>
        <dbReference type="ARBA" id="ARBA00023065"/>
    </source>
</evidence>
<evidence type="ECO:0000256" key="4">
    <source>
        <dbReference type="ARBA" id="ARBA00020268"/>
    </source>
</evidence>
<dbReference type="PANTHER" id="PTHR43298:SF2">
    <property type="entry name" value="FMN_FAD EXPORTER YEEO-RELATED"/>
    <property type="match status" value="1"/>
</dbReference>
<evidence type="ECO:0000256" key="5">
    <source>
        <dbReference type="ARBA" id="ARBA00022448"/>
    </source>
</evidence>
<dbReference type="PANTHER" id="PTHR43298">
    <property type="entry name" value="MULTIDRUG RESISTANCE PROTEIN NORM-RELATED"/>
    <property type="match status" value="1"/>
</dbReference>
<comment type="subcellular location">
    <subcellularLocation>
        <location evidence="2">Cell membrane</location>
        <topology evidence="2">Multi-pass membrane protein</topology>
    </subcellularLocation>
</comment>
<feature type="transmembrane region" description="Helical" evidence="14">
    <location>
        <begin position="20"/>
        <end position="43"/>
    </location>
</feature>
<feature type="transmembrane region" description="Helical" evidence="14">
    <location>
        <begin position="266"/>
        <end position="286"/>
    </location>
</feature>
<feature type="transmembrane region" description="Helical" evidence="14">
    <location>
        <begin position="104"/>
        <end position="122"/>
    </location>
</feature>
<comment type="caution">
    <text evidence="15">The sequence shown here is derived from an EMBL/GenBank/DDBJ whole genome shotgun (WGS) entry which is preliminary data.</text>
</comment>
<name>A0A494YV37_9BACI</name>
<evidence type="ECO:0000256" key="13">
    <source>
        <dbReference type="SAM" id="MobiDB-lite"/>
    </source>
</evidence>
<organism evidence="15 16">
    <name type="scientific">Oceanobacillus bengalensis</name>
    <dbReference type="NCBI Taxonomy" id="1435466"/>
    <lineage>
        <taxon>Bacteria</taxon>
        <taxon>Bacillati</taxon>
        <taxon>Bacillota</taxon>
        <taxon>Bacilli</taxon>
        <taxon>Bacillales</taxon>
        <taxon>Bacillaceae</taxon>
        <taxon>Oceanobacillus</taxon>
    </lineage>
</organism>
<proteinExistence type="inferred from homology"/>
<dbReference type="Proteomes" id="UP000281813">
    <property type="component" value="Unassembled WGS sequence"/>
</dbReference>
<evidence type="ECO:0000256" key="3">
    <source>
        <dbReference type="ARBA" id="ARBA00010199"/>
    </source>
</evidence>
<sequence length="481" mass="52462">MTTHSEDDKIKLADTDMKKIKVILLLAFPAIIENLFQTILGFVDTYFVSKLGLVEVSAVGVTNAVLAIYFALFMAIGVAANVYIANFLGANKVEKARHIAQQSLILASVFGVITGIITLLFAEELLQLMGIEANVLAAGTMYFKIVAIPSIFMSLMFVASAILRGAGDTKSPMKISIIVNIINAVLDYIFIFGFWVIPGMGIVGAAIATVIARVIGAIGLLLYIQRSELIKFKKEYWKLDKTHMKELMVLGSPAAGERLIMRAGQVVYFSFVVALGTNVFAAHQIAGNIEVFSYMIGYGFATAVTILVGQQLGAGNQQEATKYAKLSAFLAVGFMTIFGALLFFFGEWAGGFFSQDPQVKEDIGTALKVSGVFQPFLAVVLTLTGAFQGANNTKFPMYLTGVGMWAVRTLFVYVLGIKLGWGLLGVWIAIGLDTGLRALVLIIQFKRNRWIVEKTDQREDPESHCHPQTTKENMSSCVNNY</sequence>
<feature type="transmembrane region" description="Helical" evidence="14">
    <location>
        <begin position="63"/>
        <end position="84"/>
    </location>
</feature>
<gene>
    <name evidence="15" type="ORF">D8M05_14185</name>
</gene>
<feature type="transmembrane region" description="Helical" evidence="14">
    <location>
        <begin position="175"/>
        <end position="196"/>
    </location>
</feature>
<evidence type="ECO:0000256" key="11">
    <source>
        <dbReference type="ARBA" id="ARBA00023136"/>
    </source>
</evidence>
<dbReference type="PIRSF" id="PIRSF006603">
    <property type="entry name" value="DinF"/>
    <property type="match status" value="1"/>
</dbReference>
<feature type="transmembrane region" description="Helical" evidence="14">
    <location>
        <begin position="365"/>
        <end position="383"/>
    </location>
</feature>
<keyword evidence="7" id="KW-1003">Cell membrane</keyword>
<keyword evidence="5" id="KW-0813">Transport</keyword>
<feature type="transmembrane region" description="Helical" evidence="14">
    <location>
        <begin position="421"/>
        <end position="443"/>
    </location>
</feature>
<dbReference type="GO" id="GO:0006811">
    <property type="term" value="P:monoatomic ion transport"/>
    <property type="evidence" value="ECO:0007669"/>
    <property type="project" value="UniProtKB-KW"/>
</dbReference>
<dbReference type="InterPro" id="IPR048279">
    <property type="entry name" value="MdtK-like"/>
</dbReference>
<keyword evidence="8 14" id="KW-0812">Transmembrane</keyword>
<dbReference type="InterPro" id="IPR002528">
    <property type="entry name" value="MATE_fam"/>
</dbReference>
<comment type="similarity">
    <text evidence="3">Belongs to the multi antimicrobial extrusion (MATE) (TC 2.A.66.1) family.</text>
</comment>
<feature type="transmembrane region" description="Helical" evidence="14">
    <location>
        <begin position="292"/>
        <end position="314"/>
    </location>
</feature>
<dbReference type="GO" id="GO:0042910">
    <property type="term" value="F:xenobiotic transmembrane transporter activity"/>
    <property type="evidence" value="ECO:0007669"/>
    <property type="project" value="InterPro"/>
</dbReference>
<evidence type="ECO:0000256" key="14">
    <source>
        <dbReference type="SAM" id="Phobius"/>
    </source>
</evidence>
<accession>A0A494YV37</accession>
<evidence type="ECO:0000256" key="2">
    <source>
        <dbReference type="ARBA" id="ARBA00004651"/>
    </source>
</evidence>
<dbReference type="GO" id="GO:0005886">
    <property type="term" value="C:plasma membrane"/>
    <property type="evidence" value="ECO:0007669"/>
    <property type="project" value="UniProtKB-SubCell"/>
</dbReference>
<dbReference type="NCBIfam" id="TIGR00797">
    <property type="entry name" value="matE"/>
    <property type="match status" value="1"/>
</dbReference>
<evidence type="ECO:0000313" key="15">
    <source>
        <dbReference type="EMBL" id="RKQ14011.1"/>
    </source>
</evidence>
<evidence type="ECO:0000256" key="6">
    <source>
        <dbReference type="ARBA" id="ARBA00022449"/>
    </source>
</evidence>
<dbReference type="RefSeq" id="WP_047982424.1">
    <property type="nucleotide sequence ID" value="NZ_JBHUFK010000018.1"/>
</dbReference>
<keyword evidence="9 14" id="KW-1133">Transmembrane helix</keyword>
<feature type="transmembrane region" description="Helical" evidence="14">
    <location>
        <begin position="395"/>
        <end position="415"/>
    </location>
</feature>
<evidence type="ECO:0000256" key="12">
    <source>
        <dbReference type="ARBA" id="ARBA00031636"/>
    </source>
</evidence>
<feature type="compositionally biased region" description="Polar residues" evidence="13">
    <location>
        <begin position="466"/>
        <end position="481"/>
    </location>
</feature>
<keyword evidence="6" id="KW-0050">Antiport</keyword>
<evidence type="ECO:0000256" key="8">
    <source>
        <dbReference type="ARBA" id="ARBA00022692"/>
    </source>
</evidence>